<evidence type="ECO:0000313" key="1">
    <source>
        <dbReference type="EMBL" id="QDL08685.1"/>
    </source>
</evidence>
<organism evidence="1 2">
    <name type="scientific">Brasilonema sennae CENA114</name>
    <dbReference type="NCBI Taxonomy" id="415709"/>
    <lineage>
        <taxon>Bacteria</taxon>
        <taxon>Bacillati</taxon>
        <taxon>Cyanobacteriota</taxon>
        <taxon>Cyanophyceae</taxon>
        <taxon>Nostocales</taxon>
        <taxon>Scytonemataceae</taxon>
        <taxon>Brasilonema</taxon>
        <taxon>Bromeliae group (in: Brasilonema)</taxon>
    </lineage>
</organism>
<evidence type="ECO:0000313" key="2">
    <source>
        <dbReference type="Proteomes" id="UP000503129"/>
    </source>
</evidence>
<dbReference type="Proteomes" id="UP000503129">
    <property type="component" value="Chromosome"/>
</dbReference>
<keyword evidence="2" id="KW-1185">Reference proteome</keyword>
<accession>A0A856MBP0</accession>
<dbReference type="AlphaFoldDB" id="A0A856MBP0"/>
<protein>
    <submittedName>
        <fullName evidence="1">Uncharacterized protein</fullName>
    </submittedName>
</protein>
<gene>
    <name evidence="1" type="ORF">DP114_13000</name>
</gene>
<dbReference type="KEGG" id="bsen:DP114_13000"/>
<proteinExistence type="predicted"/>
<name>A0A856MBP0_9CYAN</name>
<reference evidence="1 2" key="1">
    <citation type="submission" date="2018-06" db="EMBL/GenBank/DDBJ databases">
        <title>Comparative genomics of Brasilonema spp. strains.</title>
        <authorList>
            <person name="Alvarenga D.O."/>
            <person name="Fiore M.F."/>
            <person name="Varani A.M."/>
        </authorList>
    </citation>
    <scope>NUCLEOTIDE SEQUENCE [LARGE SCALE GENOMIC DNA]</scope>
    <source>
        <strain evidence="1 2">CENA114</strain>
    </source>
</reference>
<dbReference type="EMBL" id="CP030118">
    <property type="protein sequence ID" value="QDL08685.1"/>
    <property type="molecule type" value="Genomic_DNA"/>
</dbReference>
<sequence>MPWLSFKQAFNYLYSLNRTACSEEGDDIKDKRLSTVRGLDSLGHCEFDFTDNNRKVYVTPPVLIRLPSAGFPQAILAGFRTPNTIDKLRKVCQSVEQNIKIEVTEQREELVLVPKRIAVQVENVSELQEIASQLAINFIETPSAWSLLNFSASLEDYLSNCQWSNESELNWKHQTFDPNILRFLPSPSSMGGASGMKVPNIRLSQYQHPSRNTQIYYLWQEERCTQVERDWGRYAVINAANIKVLIYDKRRFLMAVPVGAKLPKLLERALTLCSGYVPRFVEKLPLQKLTSNSSIPKPKEVVNGFNVKGFNLFRDVPPQIAEMTAAKLGQTLLLQSLDVKL</sequence>